<organism evidence="1 2">
    <name type="scientific">Antarcticibacterium arcticum</name>
    <dbReference type="NCBI Taxonomy" id="2585771"/>
    <lineage>
        <taxon>Bacteria</taxon>
        <taxon>Pseudomonadati</taxon>
        <taxon>Bacteroidota</taxon>
        <taxon>Flavobacteriia</taxon>
        <taxon>Flavobacteriales</taxon>
        <taxon>Flavobacteriaceae</taxon>
        <taxon>Antarcticibacterium</taxon>
    </lineage>
</organism>
<gene>
    <name evidence="1" type="ORF">FK178_03920</name>
</gene>
<keyword evidence="2" id="KW-1185">Reference proteome</keyword>
<keyword evidence="1" id="KW-0808">Transferase</keyword>
<dbReference type="KEGG" id="anp:FK178_03920"/>
<name>A0A5B8YG38_9FLAO</name>
<reference evidence="1 2" key="1">
    <citation type="submission" date="2019-08" db="EMBL/GenBank/DDBJ databases">
        <title>Antarcticibacterium arcticum sp. nov., a bacterium isolated from marine sediment of the Canadian Beaufort Sea.</title>
        <authorList>
            <person name="Lee Y.M."/>
            <person name="Baek K."/>
            <person name="Lee D.-H."/>
            <person name="Shin S.C."/>
            <person name="Jin Y.K."/>
            <person name="Park Y."/>
        </authorList>
    </citation>
    <scope>NUCLEOTIDE SEQUENCE [LARGE SCALE GENOMIC DNA]</scope>
    <source>
        <strain evidence="1 2">PAMC 28998</strain>
    </source>
</reference>
<dbReference type="SUPFAM" id="SSF53756">
    <property type="entry name" value="UDP-Glycosyltransferase/glycogen phosphorylase"/>
    <property type="match status" value="1"/>
</dbReference>
<proteinExistence type="predicted"/>
<evidence type="ECO:0000313" key="2">
    <source>
        <dbReference type="Proteomes" id="UP000321954"/>
    </source>
</evidence>
<dbReference type="Gene3D" id="3.40.50.2000">
    <property type="entry name" value="Glycogen Phosphorylase B"/>
    <property type="match status" value="1"/>
</dbReference>
<dbReference type="OrthoDB" id="9807209at2"/>
<dbReference type="Proteomes" id="UP000321954">
    <property type="component" value="Chromosome"/>
</dbReference>
<evidence type="ECO:0000313" key="1">
    <source>
        <dbReference type="EMBL" id="QED36910.1"/>
    </source>
</evidence>
<sequence length="417" mass="47306">MMQVLVIGYVWPEPASSAAGSRMMQILEFLLSTGYTVSFATTASRGPWAFDLSNLGITTAQIELNSSSFDEYLKGLNPTLVIFDRFMMEEQFGWRVNKICPDAIRILDTEDLHFLRNFRELEFKGKAGYGNSGSSDLAKREIASIYRCDLSLIISEAEMQLLISEFKISPTLLFYLPFLFEDITASHISELPAFENRKDFISIGNFRHAPNVDAVVYLKEAIWPLIHKQIPDAKMEIYGAYPSARIEQLGDPKFNFNIKGRVKDAAEVVRKARVSLAPLRFGAGLKGKLAEAMINGTPNVTTSVGAEGMNGSLDWNGVITNDPEEFANAAVNLYNAPREWQQAQNRGFEIINTRFTKKVFYESFRERLSKLELELSKHREANFIGAMLMHHRVKSTYFLSKYIEIKNELEKTEKTKK</sequence>
<dbReference type="EMBL" id="CP042476">
    <property type="protein sequence ID" value="QED36910.1"/>
    <property type="molecule type" value="Genomic_DNA"/>
</dbReference>
<protein>
    <submittedName>
        <fullName evidence="1">Glycosyltransferase family 4 protein</fullName>
    </submittedName>
</protein>
<dbReference type="Pfam" id="PF13692">
    <property type="entry name" value="Glyco_trans_1_4"/>
    <property type="match status" value="1"/>
</dbReference>
<dbReference type="AlphaFoldDB" id="A0A5B8YG38"/>
<accession>A0A5B8YG38</accession>
<dbReference type="GO" id="GO:0016740">
    <property type="term" value="F:transferase activity"/>
    <property type="evidence" value="ECO:0007669"/>
    <property type="project" value="UniProtKB-KW"/>
</dbReference>